<keyword evidence="3" id="KW-0378">Hydrolase</keyword>
<evidence type="ECO:0000313" key="6">
    <source>
        <dbReference type="EMBL" id="CCG02683.1"/>
    </source>
</evidence>
<dbReference type="eggNOG" id="COG1848">
    <property type="taxonomic scope" value="Bacteria"/>
</dbReference>
<accession>H6RP22</accession>
<dbReference type="GO" id="GO:0016787">
    <property type="term" value="F:hydrolase activity"/>
    <property type="evidence" value="ECO:0007669"/>
    <property type="project" value="UniProtKB-KW"/>
</dbReference>
<keyword evidence="1" id="KW-0540">Nuclease</keyword>
<organism evidence="6 7">
    <name type="scientific">Blastococcus saxobsidens (strain DD2)</name>
    <dbReference type="NCBI Taxonomy" id="1146883"/>
    <lineage>
        <taxon>Bacteria</taxon>
        <taxon>Bacillati</taxon>
        <taxon>Actinomycetota</taxon>
        <taxon>Actinomycetes</taxon>
        <taxon>Geodermatophilales</taxon>
        <taxon>Geodermatophilaceae</taxon>
        <taxon>Blastococcus</taxon>
    </lineage>
</organism>
<name>H6RP22_BLASD</name>
<reference evidence="7" key="2">
    <citation type="submission" date="2012-02" db="EMBL/GenBank/DDBJ databases">
        <title>Complete genome sequence of Blastococcus saxobsidens strain DD2.</title>
        <authorList>
            <person name="Genoscope."/>
        </authorList>
    </citation>
    <scope>NUCLEOTIDE SEQUENCE [LARGE SCALE GENOMIC DNA]</scope>
    <source>
        <strain evidence="7">DD2</strain>
    </source>
</reference>
<dbReference type="Pfam" id="PF01850">
    <property type="entry name" value="PIN"/>
    <property type="match status" value="1"/>
</dbReference>
<dbReference type="GO" id="GO:0004518">
    <property type="term" value="F:nuclease activity"/>
    <property type="evidence" value="ECO:0007669"/>
    <property type="project" value="UniProtKB-KW"/>
</dbReference>
<dbReference type="RefSeq" id="WP_014375573.1">
    <property type="nucleotide sequence ID" value="NC_016943.1"/>
</dbReference>
<reference evidence="6 7" key="1">
    <citation type="journal article" date="2012" name="J. Bacteriol.">
        <title>Genome Sequence of Blastococcus saxobsidens DD2, a Stone-Inhabiting Bacterium.</title>
        <authorList>
            <person name="Chouaia B."/>
            <person name="Crotti E."/>
            <person name="Brusetti L."/>
            <person name="Daffonchio D."/>
            <person name="Essoussi I."/>
            <person name="Nouioui I."/>
            <person name="Sbissi I."/>
            <person name="Ghodhbane-Gtari F."/>
            <person name="Gtari M."/>
            <person name="Vacherie B."/>
            <person name="Barbe V."/>
            <person name="Medigue C."/>
            <person name="Gury J."/>
            <person name="Pujic P."/>
            <person name="Normand P."/>
        </authorList>
    </citation>
    <scope>NUCLEOTIDE SEQUENCE [LARGE SCALE GENOMIC DNA]</scope>
    <source>
        <strain evidence="6 7">DD2</strain>
    </source>
</reference>
<evidence type="ECO:0000256" key="4">
    <source>
        <dbReference type="ARBA" id="ARBA00022842"/>
    </source>
</evidence>
<dbReference type="KEGG" id="bsd:BLASA_1764"/>
<keyword evidence="2" id="KW-0479">Metal-binding</keyword>
<dbReference type="Proteomes" id="UP000007517">
    <property type="component" value="Chromosome"/>
</dbReference>
<proteinExistence type="predicted"/>
<sequence length="128" mass="14030">MSATFDTGMLIALDRNAREAWTVLRRLVDRGEVPTVPTVVTAQAWRDGRRQARLAQALRECRADPLGDDVARRAGELCGRAGTSDVVDAAVIETARRRGDDVYTSDIDDLEHLADHITRAIAIVPIGH</sequence>
<dbReference type="EMBL" id="FO117623">
    <property type="protein sequence ID" value="CCG02683.1"/>
    <property type="molecule type" value="Genomic_DNA"/>
</dbReference>
<feature type="domain" description="PIN" evidence="5">
    <location>
        <begin position="6"/>
        <end position="113"/>
    </location>
</feature>
<evidence type="ECO:0000256" key="3">
    <source>
        <dbReference type="ARBA" id="ARBA00022801"/>
    </source>
</evidence>
<gene>
    <name evidence="6" type="ordered locus">BLASA_1764</name>
</gene>
<evidence type="ECO:0000259" key="5">
    <source>
        <dbReference type="Pfam" id="PF01850"/>
    </source>
</evidence>
<dbReference type="AlphaFoldDB" id="H6RP22"/>
<dbReference type="Gene3D" id="3.40.50.1010">
    <property type="entry name" value="5'-nuclease"/>
    <property type="match status" value="1"/>
</dbReference>
<keyword evidence="7" id="KW-1185">Reference proteome</keyword>
<dbReference type="HOGENOM" id="CLU_160591_0_0_11"/>
<dbReference type="InterPro" id="IPR029060">
    <property type="entry name" value="PIN-like_dom_sf"/>
</dbReference>
<protein>
    <recommendedName>
        <fullName evidence="5">PIN domain-containing protein</fullName>
    </recommendedName>
</protein>
<evidence type="ECO:0000256" key="1">
    <source>
        <dbReference type="ARBA" id="ARBA00022722"/>
    </source>
</evidence>
<dbReference type="GO" id="GO:0046872">
    <property type="term" value="F:metal ion binding"/>
    <property type="evidence" value="ECO:0007669"/>
    <property type="project" value="UniProtKB-KW"/>
</dbReference>
<evidence type="ECO:0000313" key="7">
    <source>
        <dbReference type="Proteomes" id="UP000007517"/>
    </source>
</evidence>
<evidence type="ECO:0000256" key="2">
    <source>
        <dbReference type="ARBA" id="ARBA00022723"/>
    </source>
</evidence>
<keyword evidence="4" id="KW-0460">Magnesium</keyword>
<dbReference type="InterPro" id="IPR002716">
    <property type="entry name" value="PIN_dom"/>
</dbReference>
<dbReference type="SUPFAM" id="SSF88723">
    <property type="entry name" value="PIN domain-like"/>
    <property type="match status" value="1"/>
</dbReference>